<gene>
    <name evidence="1" type="ORF">AXF42_Ash011890</name>
</gene>
<sequence length="61" mass="6945">MGATMKSPKDTWSIAVNYLEEVKIAQQPEAIQRKSNEKGFNPPPKKIIKLNFDAVIDKMQK</sequence>
<accession>A0A2I0AW72</accession>
<reference evidence="1 2" key="1">
    <citation type="journal article" date="2017" name="Nature">
        <title>The Apostasia genome and the evolution of orchids.</title>
        <authorList>
            <person name="Zhang G.Q."/>
            <person name="Liu K.W."/>
            <person name="Li Z."/>
            <person name="Lohaus R."/>
            <person name="Hsiao Y.Y."/>
            <person name="Niu S.C."/>
            <person name="Wang J.Y."/>
            <person name="Lin Y.C."/>
            <person name="Xu Q."/>
            <person name="Chen L.J."/>
            <person name="Yoshida K."/>
            <person name="Fujiwara S."/>
            <person name="Wang Z.W."/>
            <person name="Zhang Y.Q."/>
            <person name="Mitsuda N."/>
            <person name="Wang M."/>
            <person name="Liu G.H."/>
            <person name="Pecoraro L."/>
            <person name="Huang H.X."/>
            <person name="Xiao X.J."/>
            <person name="Lin M."/>
            <person name="Wu X.Y."/>
            <person name="Wu W.L."/>
            <person name="Chen Y.Y."/>
            <person name="Chang S.B."/>
            <person name="Sakamoto S."/>
            <person name="Ohme-Takagi M."/>
            <person name="Yagi M."/>
            <person name="Zeng S.J."/>
            <person name="Shen C.Y."/>
            <person name="Yeh C.M."/>
            <person name="Luo Y.B."/>
            <person name="Tsai W.C."/>
            <person name="Van de Peer Y."/>
            <person name="Liu Z.J."/>
        </authorList>
    </citation>
    <scope>NUCLEOTIDE SEQUENCE [LARGE SCALE GENOMIC DNA]</scope>
    <source>
        <strain evidence="2">cv. Shenzhen</strain>
        <tissue evidence="1">Stem</tissue>
    </source>
</reference>
<name>A0A2I0AW72_9ASPA</name>
<protein>
    <submittedName>
        <fullName evidence="1">Uncharacterized protein</fullName>
    </submittedName>
</protein>
<dbReference type="Proteomes" id="UP000236161">
    <property type="component" value="Unassembled WGS sequence"/>
</dbReference>
<evidence type="ECO:0000313" key="2">
    <source>
        <dbReference type="Proteomes" id="UP000236161"/>
    </source>
</evidence>
<proteinExistence type="predicted"/>
<dbReference type="AlphaFoldDB" id="A0A2I0AW72"/>
<organism evidence="1 2">
    <name type="scientific">Apostasia shenzhenica</name>
    <dbReference type="NCBI Taxonomy" id="1088818"/>
    <lineage>
        <taxon>Eukaryota</taxon>
        <taxon>Viridiplantae</taxon>
        <taxon>Streptophyta</taxon>
        <taxon>Embryophyta</taxon>
        <taxon>Tracheophyta</taxon>
        <taxon>Spermatophyta</taxon>
        <taxon>Magnoliopsida</taxon>
        <taxon>Liliopsida</taxon>
        <taxon>Asparagales</taxon>
        <taxon>Orchidaceae</taxon>
        <taxon>Apostasioideae</taxon>
        <taxon>Apostasia</taxon>
    </lineage>
</organism>
<dbReference type="EMBL" id="KZ451944">
    <property type="protein sequence ID" value="PKA59766.1"/>
    <property type="molecule type" value="Genomic_DNA"/>
</dbReference>
<keyword evidence="2" id="KW-1185">Reference proteome</keyword>
<evidence type="ECO:0000313" key="1">
    <source>
        <dbReference type="EMBL" id="PKA59766.1"/>
    </source>
</evidence>